<comment type="cofactor">
    <cofactor evidence="9">
        <name>Zn(2+)</name>
        <dbReference type="ChEBI" id="CHEBI:29105"/>
    </cofactor>
    <text evidence="9">Binds 1 zinc ion per subunit.</text>
</comment>
<reference evidence="10 11" key="1">
    <citation type="submission" date="2020-02" db="EMBL/GenBank/DDBJ databases">
        <authorList>
            <person name="Kim M.K."/>
        </authorList>
    </citation>
    <scope>NUCLEOTIDE SEQUENCE [LARGE SCALE GENOMIC DNA]</scope>
    <source>
        <strain evidence="10 11">17J57-3</strain>
    </source>
</reference>
<dbReference type="GO" id="GO:0008270">
    <property type="term" value="F:zinc ion binding"/>
    <property type="evidence" value="ECO:0007669"/>
    <property type="project" value="InterPro"/>
</dbReference>
<dbReference type="Gene3D" id="3.40.1050.10">
    <property type="entry name" value="Carbonic anhydrase"/>
    <property type="match status" value="1"/>
</dbReference>
<dbReference type="RefSeq" id="WP_163961225.1">
    <property type="nucleotide sequence ID" value="NZ_JAAIVB010000014.1"/>
</dbReference>
<dbReference type="FunFam" id="3.40.1050.10:FF:000001">
    <property type="entry name" value="Carbonic anhydrase"/>
    <property type="match status" value="1"/>
</dbReference>
<dbReference type="PROSITE" id="PS00704">
    <property type="entry name" value="PROK_CO2_ANHYDRASE_1"/>
    <property type="match status" value="1"/>
</dbReference>
<comment type="caution">
    <text evidence="10">The sequence shown here is derived from an EMBL/GenBank/DDBJ whole genome shotgun (WGS) entry which is preliminary data.</text>
</comment>
<keyword evidence="5" id="KW-0456">Lyase</keyword>
<keyword evidence="11" id="KW-1185">Reference proteome</keyword>
<dbReference type="InterPro" id="IPR036874">
    <property type="entry name" value="Carbonic_anhydrase_sf"/>
</dbReference>
<dbReference type="EMBL" id="JAAIVB010000014">
    <property type="protein sequence ID" value="NEX60714.1"/>
    <property type="molecule type" value="Genomic_DNA"/>
</dbReference>
<protein>
    <recommendedName>
        <fullName evidence="6">Carbonic anhydrase 2</fullName>
        <ecNumber evidence="2">4.2.1.1</ecNumber>
    </recommendedName>
    <alternativeName>
        <fullName evidence="8">Carbonate dehydratase 2</fullName>
    </alternativeName>
</protein>
<accession>A0A6B3SIN2</accession>
<keyword evidence="3 9" id="KW-0479">Metal-binding</keyword>
<name>A0A6B3SIN2_9BURK</name>
<dbReference type="PANTHER" id="PTHR11002:SF76">
    <property type="entry name" value="CARBONIC ANHYDRASE"/>
    <property type="match status" value="1"/>
</dbReference>
<feature type="binding site" evidence="9">
    <location>
        <position position="108"/>
    </location>
    <ligand>
        <name>Zn(2+)</name>
        <dbReference type="ChEBI" id="CHEBI:29105"/>
    </ligand>
</feature>
<evidence type="ECO:0000256" key="5">
    <source>
        <dbReference type="ARBA" id="ARBA00023239"/>
    </source>
</evidence>
<keyword evidence="4 9" id="KW-0862">Zinc</keyword>
<evidence type="ECO:0000256" key="1">
    <source>
        <dbReference type="ARBA" id="ARBA00006217"/>
    </source>
</evidence>
<comment type="catalytic activity">
    <reaction evidence="7">
        <text>hydrogencarbonate + H(+) = CO2 + H2O</text>
        <dbReference type="Rhea" id="RHEA:10748"/>
        <dbReference type="ChEBI" id="CHEBI:15377"/>
        <dbReference type="ChEBI" id="CHEBI:15378"/>
        <dbReference type="ChEBI" id="CHEBI:16526"/>
        <dbReference type="ChEBI" id="CHEBI:17544"/>
        <dbReference type="EC" id="4.2.1.1"/>
    </reaction>
</comment>
<evidence type="ECO:0000256" key="9">
    <source>
        <dbReference type="PIRSR" id="PIRSR601765-1"/>
    </source>
</evidence>
<dbReference type="GO" id="GO:0004089">
    <property type="term" value="F:carbonate dehydratase activity"/>
    <property type="evidence" value="ECO:0007669"/>
    <property type="project" value="UniProtKB-EC"/>
</dbReference>
<evidence type="ECO:0000256" key="3">
    <source>
        <dbReference type="ARBA" id="ARBA00022723"/>
    </source>
</evidence>
<dbReference type="CDD" id="cd00883">
    <property type="entry name" value="beta_CA_cladeA"/>
    <property type="match status" value="1"/>
</dbReference>
<dbReference type="InterPro" id="IPR015892">
    <property type="entry name" value="Carbonic_anhydrase_CS"/>
</dbReference>
<feature type="binding site" evidence="9">
    <location>
        <position position="105"/>
    </location>
    <ligand>
        <name>Zn(2+)</name>
        <dbReference type="ChEBI" id="CHEBI:29105"/>
    </ligand>
</feature>
<proteinExistence type="inferred from homology"/>
<evidence type="ECO:0000256" key="4">
    <source>
        <dbReference type="ARBA" id="ARBA00022833"/>
    </source>
</evidence>
<organism evidence="10 11">
    <name type="scientific">Noviherbaspirillum galbum</name>
    <dbReference type="NCBI Taxonomy" id="2709383"/>
    <lineage>
        <taxon>Bacteria</taxon>
        <taxon>Pseudomonadati</taxon>
        <taxon>Pseudomonadota</taxon>
        <taxon>Betaproteobacteria</taxon>
        <taxon>Burkholderiales</taxon>
        <taxon>Oxalobacteraceae</taxon>
        <taxon>Noviherbaspirillum</taxon>
    </lineage>
</organism>
<feature type="binding site" evidence="9">
    <location>
        <position position="51"/>
    </location>
    <ligand>
        <name>Zn(2+)</name>
        <dbReference type="ChEBI" id="CHEBI:29105"/>
    </ligand>
</feature>
<dbReference type="Proteomes" id="UP000482155">
    <property type="component" value="Unassembled WGS sequence"/>
</dbReference>
<evidence type="ECO:0000256" key="8">
    <source>
        <dbReference type="ARBA" id="ARBA00082533"/>
    </source>
</evidence>
<evidence type="ECO:0000313" key="10">
    <source>
        <dbReference type="EMBL" id="NEX60714.1"/>
    </source>
</evidence>
<evidence type="ECO:0000313" key="11">
    <source>
        <dbReference type="Proteomes" id="UP000482155"/>
    </source>
</evidence>
<dbReference type="SMART" id="SM00947">
    <property type="entry name" value="Pro_CA"/>
    <property type="match status" value="1"/>
</dbReference>
<dbReference type="Pfam" id="PF00484">
    <property type="entry name" value="Pro_CA"/>
    <property type="match status" value="1"/>
</dbReference>
<evidence type="ECO:0000256" key="2">
    <source>
        <dbReference type="ARBA" id="ARBA00012925"/>
    </source>
</evidence>
<comment type="similarity">
    <text evidence="1">Belongs to the beta-class carbonic anhydrase family.</text>
</comment>
<dbReference type="InterPro" id="IPR001765">
    <property type="entry name" value="Carbonic_anhydrase"/>
</dbReference>
<sequence length="225" mass="25380">MNDPRKDSLSLEQLFRNNRDWAASMVAEDPDFFKKLVSQQSPEYLWIGCADSRVPANEIVNLLPGELFVHRNIANVVAHTDLNCLSVLQFAIDVLGVKHIIVCGHYGCSGVHAALARRRIGLADNWLRHVQDVHLKHERYLGETLPTKMRQDRMCELNVLEQVANVCQTTIVQDAWYRGQELTIHSWIYGLQDGLLRDLGLTVSSTEELAEKMAASLARYQDGAG</sequence>
<dbReference type="AlphaFoldDB" id="A0A6B3SIN2"/>
<evidence type="ECO:0000256" key="7">
    <source>
        <dbReference type="ARBA" id="ARBA00048348"/>
    </source>
</evidence>
<dbReference type="SUPFAM" id="SSF53056">
    <property type="entry name" value="beta-carbonic anhydrase, cab"/>
    <property type="match status" value="1"/>
</dbReference>
<evidence type="ECO:0000256" key="6">
    <source>
        <dbReference type="ARBA" id="ARBA00039351"/>
    </source>
</evidence>
<dbReference type="PANTHER" id="PTHR11002">
    <property type="entry name" value="CARBONIC ANHYDRASE"/>
    <property type="match status" value="1"/>
</dbReference>
<dbReference type="EC" id="4.2.1.1" evidence="2"/>
<gene>
    <name evidence="10" type="primary">can</name>
    <name evidence="10" type="ORF">G3574_06460</name>
</gene>
<dbReference type="NCBIfam" id="NF007756">
    <property type="entry name" value="PRK10437.1"/>
    <property type="match status" value="1"/>
</dbReference>
<dbReference type="GO" id="GO:0015976">
    <property type="term" value="P:carbon utilization"/>
    <property type="evidence" value="ECO:0007669"/>
    <property type="project" value="InterPro"/>
</dbReference>
<feature type="binding site" evidence="9">
    <location>
        <position position="49"/>
    </location>
    <ligand>
        <name>Zn(2+)</name>
        <dbReference type="ChEBI" id="CHEBI:29105"/>
    </ligand>
</feature>